<name>A0ABU3GFP3_9MICO</name>
<sequence length="129" mass="14511">MVHEEVAVFVDLSRGIHVSQGRRTHANVAPARTVECEQLVRISRSHRFPHQAVVARSEGQLWKGLQAEASVLAPVRRGAGVLEPDLCGHLNPEHRRTLRRLSWMRAALLRMPGVRARGRAARRPLRGVR</sequence>
<evidence type="ECO:0000313" key="2">
    <source>
        <dbReference type="Proteomes" id="UP001262835"/>
    </source>
</evidence>
<proteinExistence type="predicted"/>
<comment type="caution">
    <text evidence="1">The sequence shown here is derived from an EMBL/GenBank/DDBJ whole genome shotgun (WGS) entry which is preliminary data.</text>
</comment>
<dbReference type="EMBL" id="JAUZVT010000001">
    <property type="protein sequence ID" value="MDT3329517.1"/>
    <property type="molecule type" value="Genomic_DNA"/>
</dbReference>
<reference evidence="1 2" key="1">
    <citation type="submission" date="2023-08" db="EMBL/GenBank/DDBJ databases">
        <title>Microbacterium aquilitoris sp. nov. and Microbacterium gwkjibeachense sp. nov., isolated from beach.</title>
        <authorList>
            <person name="Lee S.D."/>
            <person name="Yang H."/>
            <person name="Kim I."/>
        </authorList>
    </citation>
    <scope>NUCLEOTIDE SEQUENCE [LARGE SCALE GENOMIC DNA]</scope>
    <source>
        <strain evidence="1 2">KSW-18</strain>
    </source>
</reference>
<organism evidence="1 2">
    <name type="scientific">Microbacterium aquilitoris</name>
    <dbReference type="NCBI Taxonomy" id="3067307"/>
    <lineage>
        <taxon>Bacteria</taxon>
        <taxon>Bacillati</taxon>
        <taxon>Actinomycetota</taxon>
        <taxon>Actinomycetes</taxon>
        <taxon>Micrococcales</taxon>
        <taxon>Microbacteriaceae</taxon>
        <taxon>Microbacterium</taxon>
    </lineage>
</organism>
<evidence type="ECO:0000313" key="1">
    <source>
        <dbReference type="EMBL" id="MDT3329517.1"/>
    </source>
</evidence>
<protein>
    <submittedName>
        <fullName evidence="1">Uncharacterized protein</fullName>
    </submittedName>
</protein>
<accession>A0ABU3GFP3</accession>
<dbReference type="Proteomes" id="UP001262835">
    <property type="component" value="Unassembled WGS sequence"/>
</dbReference>
<dbReference type="RefSeq" id="WP_311868671.1">
    <property type="nucleotide sequence ID" value="NZ_JAUZVT010000001.1"/>
</dbReference>
<keyword evidence="2" id="KW-1185">Reference proteome</keyword>
<gene>
    <name evidence="1" type="ORF">Q9S78_02430</name>
</gene>